<keyword evidence="4 7" id="KW-0808">Transferase</keyword>
<dbReference type="PROSITE" id="PS01296">
    <property type="entry name" value="RSMI"/>
    <property type="match status" value="1"/>
</dbReference>
<reference evidence="7 8" key="1">
    <citation type="journal article" date="2015" name="Nature">
        <title>rRNA introns, odd ribosomes, and small enigmatic genomes across a large radiation of phyla.</title>
        <authorList>
            <person name="Brown C.T."/>
            <person name="Hug L.A."/>
            <person name="Thomas B.C."/>
            <person name="Sharon I."/>
            <person name="Castelle C.J."/>
            <person name="Singh A."/>
            <person name="Wilkins M.J."/>
            <person name="Williams K.H."/>
            <person name="Banfield J.F."/>
        </authorList>
    </citation>
    <scope>NUCLEOTIDE SEQUENCE [LARGE SCALE GENOMIC DNA]</scope>
</reference>
<evidence type="ECO:0000256" key="1">
    <source>
        <dbReference type="ARBA" id="ARBA00022490"/>
    </source>
</evidence>
<dbReference type="GO" id="GO:0006364">
    <property type="term" value="P:rRNA processing"/>
    <property type="evidence" value="ECO:0007669"/>
    <property type="project" value="UniProtKB-KW"/>
</dbReference>
<dbReference type="Gene3D" id="3.30.950.10">
    <property type="entry name" value="Methyltransferase, Cobalt-precorrin-4 Transmethylase, Domain 2"/>
    <property type="match status" value="1"/>
</dbReference>
<dbReference type="InterPro" id="IPR035996">
    <property type="entry name" value="4pyrrol_Methylase_sf"/>
</dbReference>
<dbReference type="EMBL" id="LCJW01000019">
    <property type="protein sequence ID" value="KKT85938.1"/>
    <property type="molecule type" value="Genomic_DNA"/>
</dbReference>
<dbReference type="PANTHER" id="PTHR46111">
    <property type="entry name" value="RIBOSOMAL RNA SMALL SUBUNIT METHYLTRANSFERASE I"/>
    <property type="match status" value="1"/>
</dbReference>
<name>A0A0G1KQU6_9BACT</name>
<evidence type="ECO:0000256" key="2">
    <source>
        <dbReference type="ARBA" id="ARBA00022552"/>
    </source>
</evidence>
<dbReference type="PIRSF" id="PIRSF005917">
    <property type="entry name" value="MTase_YraL"/>
    <property type="match status" value="1"/>
</dbReference>
<evidence type="ECO:0000259" key="6">
    <source>
        <dbReference type="Pfam" id="PF00590"/>
    </source>
</evidence>
<dbReference type="Pfam" id="PF00590">
    <property type="entry name" value="TP_methylase"/>
    <property type="match status" value="1"/>
</dbReference>
<evidence type="ECO:0000256" key="5">
    <source>
        <dbReference type="ARBA" id="ARBA00022691"/>
    </source>
</evidence>
<dbReference type="Gene3D" id="3.40.1010.10">
    <property type="entry name" value="Cobalt-precorrin-4 Transmethylase, Domain 1"/>
    <property type="match status" value="1"/>
</dbReference>
<dbReference type="PANTHER" id="PTHR46111:SF1">
    <property type="entry name" value="RIBOSOMAL RNA SMALL SUBUNIT METHYLTRANSFERASE I"/>
    <property type="match status" value="1"/>
</dbReference>
<keyword evidence="3 7" id="KW-0489">Methyltransferase</keyword>
<dbReference type="CDD" id="cd11648">
    <property type="entry name" value="RsmI"/>
    <property type="match status" value="1"/>
</dbReference>
<dbReference type="InterPro" id="IPR000878">
    <property type="entry name" value="4pyrrol_Mease"/>
</dbReference>
<evidence type="ECO:0000313" key="7">
    <source>
        <dbReference type="EMBL" id="KKT85938.1"/>
    </source>
</evidence>
<dbReference type="Proteomes" id="UP000034797">
    <property type="component" value="Unassembled WGS sequence"/>
</dbReference>
<dbReference type="InterPro" id="IPR008189">
    <property type="entry name" value="rRNA_ssu_MeTfrase_I"/>
</dbReference>
<dbReference type="InterPro" id="IPR014776">
    <property type="entry name" value="4pyrrole_Mease_sub2"/>
</dbReference>
<keyword evidence="5" id="KW-0949">S-adenosyl-L-methionine</keyword>
<organism evidence="7 8">
    <name type="scientific">Candidatus Collierbacteria bacterium GW2011_GWA2_44_99</name>
    <dbReference type="NCBI Taxonomy" id="1618380"/>
    <lineage>
        <taxon>Bacteria</taxon>
        <taxon>Candidatus Collieribacteriota</taxon>
    </lineage>
</organism>
<protein>
    <submittedName>
        <fullName evidence="7">Ribosomal RNA small subunit methyltransferase I</fullName>
    </submittedName>
</protein>
<keyword evidence="2" id="KW-0698">rRNA processing</keyword>
<gene>
    <name evidence="7" type="ORF">UW84_C0019G0004</name>
</gene>
<dbReference type="GO" id="GO:0032259">
    <property type="term" value="P:methylation"/>
    <property type="evidence" value="ECO:0007669"/>
    <property type="project" value="UniProtKB-KW"/>
</dbReference>
<proteinExistence type="predicted"/>
<keyword evidence="1" id="KW-0963">Cytoplasm</keyword>
<evidence type="ECO:0000256" key="4">
    <source>
        <dbReference type="ARBA" id="ARBA00022679"/>
    </source>
</evidence>
<dbReference type="SUPFAM" id="SSF53790">
    <property type="entry name" value="Tetrapyrrole methylase"/>
    <property type="match status" value="1"/>
</dbReference>
<dbReference type="AlphaFoldDB" id="A0A0G1KQU6"/>
<evidence type="ECO:0000313" key="8">
    <source>
        <dbReference type="Proteomes" id="UP000034797"/>
    </source>
</evidence>
<comment type="caution">
    <text evidence="7">The sequence shown here is derived from an EMBL/GenBank/DDBJ whole genome shotgun (WGS) entry which is preliminary data.</text>
</comment>
<dbReference type="InterPro" id="IPR018063">
    <property type="entry name" value="SAM_MeTrfase_RsmI_CS"/>
</dbReference>
<dbReference type="GO" id="GO:0008168">
    <property type="term" value="F:methyltransferase activity"/>
    <property type="evidence" value="ECO:0007669"/>
    <property type="project" value="UniProtKB-KW"/>
</dbReference>
<dbReference type="NCBIfam" id="TIGR00096">
    <property type="entry name" value="16S rRNA (cytidine(1402)-2'-O)-methyltransferase"/>
    <property type="match status" value="1"/>
</dbReference>
<dbReference type="InterPro" id="IPR014777">
    <property type="entry name" value="4pyrrole_Mease_sub1"/>
</dbReference>
<dbReference type="PATRIC" id="fig|1618380.3.peg.333"/>
<sequence length="241" mass="26612">MKLTIVGLPIGNVEDISERVLRVLSEAKFIVCEDTRMFGNLWSKLTSLGKVQEKKAKLKFVNDFNEHRVLPSLLAEMNLLEEAVLVSDAGMPLISDPGYKLVSEGLALGWDVTVVPGPTAESAALAVSGLPTDKYMFLGFLPKKPGKRSEMLKYVKQMAEIMKFSAVFYESTVRLEKILAEMVVVFGGETRVCLALDMTKISEKIFRGSILEILEIVRTRKLKGEATLILSLVDVLQGVSS</sequence>
<accession>A0A0G1KQU6</accession>
<evidence type="ECO:0000256" key="3">
    <source>
        <dbReference type="ARBA" id="ARBA00022603"/>
    </source>
</evidence>
<feature type="domain" description="Tetrapyrrole methylase" evidence="6">
    <location>
        <begin position="2"/>
        <end position="212"/>
    </location>
</feature>